<protein>
    <submittedName>
        <fullName evidence="1">Uncharacterized protein</fullName>
    </submittedName>
</protein>
<reference evidence="1" key="1">
    <citation type="submission" date="2021-01" db="EMBL/GenBank/DDBJ databases">
        <authorList>
            <person name="Corre E."/>
            <person name="Pelletier E."/>
            <person name="Niang G."/>
            <person name="Scheremetjew M."/>
            <person name="Finn R."/>
            <person name="Kale V."/>
            <person name="Holt S."/>
            <person name="Cochrane G."/>
            <person name="Meng A."/>
            <person name="Brown T."/>
            <person name="Cohen L."/>
        </authorList>
    </citation>
    <scope>NUCLEOTIDE SEQUENCE</scope>
    <source>
        <strain evidence="1">NIES-381</strain>
    </source>
</reference>
<gene>
    <name evidence="1" type="ORF">EGYM00392_LOCUS37831</name>
</gene>
<accession>A0A7S1IY28</accession>
<sequence length="110" mass="11559">MICWRECLSCFPVCQPSPGYTDEACGVAHSSSCSGAHITTLATHPLSPKKKNVCLNMVCGPAAGICKSVVGEDGGQRLSPTLHTGDWTTELSPPVHLHHPGNRLGSAMYG</sequence>
<name>A0A7S1IY28_9EUGL</name>
<dbReference type="AlphaFoldDB" id="A0A7S1IY28"/>
<proteinExistence type="predicted"/>
<dbReference type="EMBL" id="HBGA01101561">
    <property type="protein sequence ID" value="CAD9026701.1"/>
    <property type="molecule type" value="Transcribed_RNA"/>
</dbReference>
<evidence type="ECO:0000313" key="1">
    <source>
        <dbReference type="EMBL" id="CAD9026701.1"/>
    </source>
</evidence>
<organism evidence="1">
    <name type="scientific">Eutreptiella gymnastica</name>
    <dbReference type="NCBI Taxonomy" id="73025"/>
    <lineage>
        <taxon>Eukaryota</taxon>
        <taxon>Discoba</taxon>
        <taxon>Euglenozoa</taxon>
        <taxon>Euglenida</taxon>
        <taxon>Spirocuta</taxon>
        <taxon>Euglenophyceae</taxon>
        <taxon>Eutreptiales</taxon>
        <taxon>Eutreptiaceae</taxon>
        <taxon>Eutreptiella</taxon>
    </lineage>
</organism>